<organism evidence="3">
    <name type="scientific">Rhizophora mucronata</name>
    <name type="common">Asiatic mangrove</name>
    <dbReference type="NCBI Taxonomy" id="61149"/>
    <lineage>
        <taxon>Eukaryota</taxon>
        <taxon>Viridiplantae</taxon>
        <taxon>Streptophyta</taxon>
        <taxon>Embryophyta</taxon>
        <taxon>Tracheophyta</taxon>
        <taxon>Spermatophyta</taxon>
        <taxon>Magnoliopsida</taxon>
        <taxon>eudicotyledons</taxon>
        <taxon>Gunneridae</taxon>
        <taxon>Pentapetalae</taxon>
        <taxon>rosids</taxon>
        <taxon>fabids</taxon>
        <taxon>Malpighiales</taxon>
        <taxon>Rhizophoraceae</taxon>
        <taxon>Rhizophora</taxon>
    </lineage>
</organism>
<feature type="domain" description="F-box" evidence="2">
    <location>
        <begin position="8"/>
        <end position="43"/>
    </location>
</feature>
<dbReference type="SUPFAM" id="SSF81383">
    <property type="entry name" value="F-box domain"/>
    <property type="match status" value="1"/>
</dbReference>
<dbReference type="InterPro" id="IPR036047">
    <property type="entry name" value="F-box-like_dom_sf"/>
</dbReference>
<dbReference type="InterPro" id="IPR005174">
    <property type="entry name" value="KIB1-4_b-propeller"/>
</dbReference>
<name>A0A2P2Q6A5_RHIMU</name>
<dbReference type="AlphaFoldDB" id="A0A2P2Q6A5"/>
<sequence length="399" mass="46151">MSDKVYEWAHLPKELLEMIGKRLDSRIDVYRFRAVCSSWRSLVPPSYRQSPRTILKLPLPILADAYFSPVTICRVELADDDNPSSSLSSSPASSTTWLAKVEESTLGEMQLLVPLSNHQLRQSPGKLLKRVKKLDLLRFRLAELAKAYSLKLARGVSVFRINKVVLFPNFTLSDVNDYRLLAIYHEGKLGYWRSGDERWTLVDDKNFHYDDIIVYKGQFYVVDRCGTVYWINSSLNLIPYSPPLYGCGNQKNLVESCGDLYVVDRHLDRDPRTWHGDNHEHVHPNMNDEMYARFRIHRGCPAQTIDIKVYKLDEEWGKWVDVMSLGDQVFVLGNECCFSASAREFAGCEGNCIYFTDPDDQDTRGEISGRDTRVFKLSNRRIGKTVELPPRYFRIFWPQ</sequence>
<dbReference type="Pfam" id="PF12937">
    <property type="entry name" value="F-box-like"/>
    <property type="match status" value="1"/>
</dbReference>
<protein>
    <submittedName>
        <fullName evidence="3">Putative F-box protein At1g65770</fullName>
    </submittedName>
</protein>
<evidence type="ECO:0000259" key="2">
    <source>
        <dbReference type="Pfam" id="PF12937"/>
    </source>
</evidence>
<accession>A0A2P2Q6A5</accession>
<dbReference type="Pfam" id="PF03478">
    <property type="entry name" value="Beta-prop_KIB1-4"/>
    <property type="match status" value="1"/>
</dbReference>
<dbReference type="Gene3D" id="1.20.1280.50">
    <property type="match status" value="1"/>
</dbReference>
<dbReference type="PANTHER" id="PTHR47123">
    <property type="entry name" value="F-BOX PROTEIN SKIP23"/>
    <property type="match status" value="1"/>
</dbReference>
<reference evidence="3" key="1">
    <citation type="submission" date="2018-02" db="EMBL/GenBank/DDBJ databases">
        <title>Rhizophora mucronata_Transcriptome.</title>
        <authorList>
            <person name="Meera S.P."/>
            <person name="Sreeshan A."/>
            <person name="Augustine A."/>
        </authorList>
    </citation>
    <scope>NUCLEOTIDE SEQUENCE</scope>
    <source>
        <tissue evidence="3">Leaf</tissue>
    </source>
</reference>
<evidence type="ECO:0000313" key="3">
    <source>
        <dbReference type="EMBL" id="MBX62517.1"/>
    </source>
</evidence>
<dbReference type="InterPro" id="IPR001810">
    <property type="entry name" value="F-box_dom"/>
</dbReference>
<dbReference type="InterPro" id="IPR051304">
    <property type="entry name" value="SCF_F-box_domain"/>
</dbReference>
<evidence type="ECO:0000259" key="1">
    <source>
        <dbReference type="Pfam" id="PF03478"/>
    </source>
</evidence>
<proteinExistence type="predicted"/>
<dbReference type="PANTHER" id="PTHR47123:SF10">
    <property type="entry name" value="F-BOX DOMAIN-CONTAINING PROTEIN"/>
    <property type="match status" value="1"/>
</dbReference>
<feature type="domain" description="KIB1-4 beta-propeller" evidence="1">
    <location>
        <begin position="74"/>
        <end position="375"/>
    </location>
</feature>
<dbReference type="EMBL" id="GGEC01082033">
    <property type="protein sequence ID" value="MBX62517.1"/>
    <property type="molecule type" value="Transcribed_RNA"/>
</dbReference>